<proteinExistence type="predicted"/>
<reference evidence="7 8" key="3">
    <citation type="journal article" date="2015" name="Genome Announc.">
        <title>Draft Genome Sequence of the Archiascomycetous Yeast Saitoella complicata.</title>
        <authorList>
            <person name="Yamauchi K."/>
            <person name="Kondo S."/>
            <person name="Hamamoto M."/>
            <person name="Takahashi Y."/>
            <person name="Ogura Y."/>
            <person name="Hayashi T."/>
            <person name="Nishida H."/>
        </authorList>
    </citation>
    <scope>NUCLEOTIDE SEQUENCE [LARGE SCALE GENOMIC DNA]</scope>
    <source>
        <strain evidence="7 8">NRRL Y-17804</strain>
    </source>
</reference>
<evidence type="ECO:0000313" key="7">
    <source>
        <dbReference type="EMBL" id="GAO48035.1"/>
    </source>
</evidence>
<comment type="subcellular location">
    <subcellularLocation>
        <location evidence="2">Cytoplasm</location>
    </subcellularLocation>
    <subcellularLocation>
        <location evidence="1">Nucleus</location>
    </subcellularLocation>
</comment>
<dbReference type="GO" id="GO:0019774">
    <property type="term" value="C:proteasome core complex, beta-subunit complex"/>
    <property type="evidence" value="ECO:0007669"/>
    <property type="project" value="UniProtKB-ARBA"/>
</dbReference>
<dbReference type="Proteomes" id="UP000033140">
    <property type="component" value="Unassembled WGS sequence"/>
</dbReference>
<dbReference type="Pfam" id="PF00227">
    <property type="entry name" value="Proteasome"/>
    <property type="match status" value="2"/>
</dbReference>
<protein>
    <recommendedName>
        <fullName evidence="9">Proteasome endopeptidase complex</fullName>
    </recommendedName>
</protein>
<dbReference type="PANTHER" id="PTHR32194:SF6">
    <property type="entry name" value="PROTEASOME SUBUNIT BETA"/>
    <property type="match status" value="1"/>
</dbReference>
<accession>A0A0E9NF61</accession>
<keyword evidence="5" id="KW-0539">Nucleus</keyword>
<evidence type="ECO:0000256" key="6">
    <source>
        <dbReference type="SAM" id="MobiDB-lite"/>
    </source>
</evidence>
<dbReference type="STRING" id="698492.A0A0E9NF61"/>
<dbReference type="AlphaFoldDB" id="A0A0E9NF61"/>
<dbReference type="GO" id="GO:0005737">
    <property type="term" value="C:cytoplasm"/>
    <property type="evidence" value="ECO:0007669"/>
    <property type="project" value="UniProtKB-SubCell"/>
</dbReference>
<dbReference type="InterPro" id="IPR029055">
    <property type="entry name" value="Ntn_hydrolases_N"/>
</dbReference>
<dbReference type="PANTHER" id="PTHR32194">
    <property type="entry name" value="METALLOPROTEASE TLDD"/>
    <property type="match status" value="1"/>
</dbReference>
<keyword evidence="8" id="KW-1185">Reference proteome</keyword>
<dbReference type="InterPro" id="IPR023333">
    <property type="entry name" value="Proteasome_suB-type"/>
</dbReference>
<dbReference type="SUPFAM" id="SSF56235">
    <property type="entry name" value="N-terminal nucleophile aminohydrolases (Ntn hydrolases)"/>
    <property type="match status" value="1"/>
</dbReference>
<dbReference type="GO" id="GO:0005634">
    <property type="term" value="C:nucleus"/>
    <property type="evidence" value="ECO:0007669"/>
    <property type="project" value="UniProtKB-SubCell"/>
</dbReference>
<keyword evidence="4" id="KW-0647">Proteasome</keyword>
<reference evidence="7 8" key="2">
    <citation type="journal article" date="2014" name="J. Gen. Appl. Microbiol.">
        <title>The early diverging ascomycetous budding yeast Saitoella complicata has three histone deacetylases belonging to the Clr6, Hos2, and Rpd3 lineages.</title>
        <authorList>
            <person name="Nishida H."/>
            <person name="Matsumoto T."/>
            <person name="Kondo S."/>
            <person name="Hamamoto M."/>
            <person name="Yoshikawa H."/>
        </authorList>
    </citation>
    <scope>NUCLEOTIDE SEQUENCE [LARGE SCALE GENOMIC DNA]</scope>
    <source>
        <strain evidence="7 8">NRRL Y-17804</strain>
    </source>
</reference>
<gene>
    <name evidence="7" type="ORF">G7K_2223-t1</name>
</gene>
<name>A0A0E9NF61_SAICN</name>
<dbReference type="PROSITE" id="PS51476">
    <property type="entry name" value="PROTEASOME_BETA_2"/>
    <property type="match status" value="1"/>
</dbReference>
<comment type="caution">
    <text evidence="7">The sequence shown here is derived from an EMBL/GenBank/DDBJ whole genome shotgun (WGS) entry which is preliminary data.</text>
</comment>
<dbReference type="InterPro" id="IPR016295">
    <property type="entry name" value="Proteasome_beta4"/>
</dbReference>
<keyword evidence="3" id="KW-0963">Cytoplasm</keyword>
<dbReference type="CDD" id="cd03760">
    <property type="entry name" value="proteasome_beta_type_4"/>
    <property type="match status" value="1"/>
</dbReference>
<evidence type="ECO:0000313" key="8">
    <source>
        <dbReference type="Proteomes" id="UP000033140"/>
    </source>
</evidence>
<dbReference type="EMBL" id="BACD03000012">
    <property type="protein sequence ID" value="GAO48035.1"/>
    <property type="molecule type" value="Genomic_DNA"/>
</dbReference>
<evidence type="ECO:0008006" key="9">
    <source>
        <dbReference type="Google" id="ProtNLM"/>
    </source>
</evidence>
<evidence type="ECO:0000256" key="4">
    <source>
        <dbReference type="ARBA" id="ARBA00022942"/>
    </source>
</evidence>
<evidence type="ECO:0000256" key="3">
    <source>
        <dbReference type="ARBA" id="ARBA00022490"/>
    </source>
</evidence>
<dbReference type="InterPro" id="IPR001353">
    <property type="entry name" value="Proteasome_sua/b"/>
</dbReference>
<sequence>MPTPTGPETLASLLQTTLRTQQHPDSLANALTAYTLAGSATEAATVAPLLLRCLYILDGEWTQHLCDAIEASLKRVGGVRVAGLGYDILKAGLEEENPVPVRILCLRVLREEKGGEWSEDRGVVSGLVGSLGAREEGVGGFAVEVLTQKLKEVEGLGEVLVARDVLDQLLELPRGRGLTSAQASTVQARILAVLTALPPTTLYCTPELRALLDPAVVEEDPLFALVLIDTYASLLLTSPAETFTFLKENGATDKMIALVKDDDPLLSPYIYKSILPALPEVPDEMISSVARALDDKALRNGALVAVGLTPALAKNKDVLEASFVTGFTKRADIPALESLAAILTREPSASAQSIWNSLPDARKLLGGLIDATTDFALVEPAAAIAAYSVLKGLVRHRFGVEIVVGSAAAMERLLGVGERSWGKEVMWARFELVQGMAKWKEEEGGSGSVLGPWEESVRVRIGKGPFWVENNLEIDVILEHDERKGSKKLEDQFLKMDHMPETWGRPRNDVYPSFSELSLFPQHTNPTHHSHAAPSGPTTHTQQPIVTGTSVIGLKFKDGVMIATDKLASYGSLARFKDVERVLKVGEYTAVGAGGDVSDYQHIQTVLDNLLIHEEEQEDGHHLTPTHIHTYLSRLMYARRTKMNPLWNALLVGGYNTSTTAISHSPTLLRNLSSPDTHDPRFLAYVDLLGTTYSAPSLATGFGAHLAIPLLRNAVDGKEDTLTEEEARKVVAECMKVLYYRDARSIDVYDLAVCTESGVKVEKEIRVESEWKVLAGEVKGYGAKPTV</sequence>
<dbReference type="Gene3D" id="3.60.20.10">
    <property type="entry name" value="Glutamine Phosphoribosylpyrophosphate, subunit 1, domain 1"/>
    <property type="match status" value="1"/>
</dbReference>
<organism evidence="7 8">
    <name type="scientific">Saitoella complicata (strain BCRC 22490 / CBS 7301 / JCM 7358 / NBRC 10748 / NRRL Y-17804)</name>
    <dbReference type="NCBI Taxonomy" id="698492"/>
    <lineage>
        <taxon>Eukaryota</taxon>
        <taxon>Fungi</taxon>
        <taxon>Dikarya</taxon>
        <taxon>Ascomycota</taxon>
        <taxon>Taphrinomycotina</taxon>
        <taxon>Taphrinomycotina incertae sedis</taxon>
        <taxon>Saitoella</taxon>
    </lineage>
</organism>
<evidence type="ECO:0000256" key="1">
    <source>
        <dbReference type="ARBA" id="ARBA00004123"/>
    </source>
</evidence>
<dbReference type="InterPro" id="IPR016050">
    <property type="entry name" value="Proteasome_bsu_CS"/>
</dbReference>
<evidence type="ECO:0000256" key="5">
    <source>
        <dbReference type="ARBA" id="ARBA00023242"/>
    </source>
</evidence>
<dbReference type="FunFam" id="3.60.20.10:FF:000014">
    <property type="entry name" value="Proteasome subunit beta type-7"/>
    <property type="match status" value="1"/>
</dbReference>
<dbReference type="GO" id="GO:0051603">
    <property type="term" value="P:proteolysis involved in protein catabolic process"/>
    <property type="evidence" value="ECO:0007669"/>
    <property type="project" value="InterPro"/>
</dbReference>
<dbReference type="PROSITE" id="PS00854">
    <property type="entry name" value="PROTEASOME_BETA_1"/>
    <property type="match status" value="1"/>
</dbReference>
<reference evidence="7 8" key="1">
    <citation type="journal article" date="2011" name="J. Gen. Appl. Microbiol.">
        <title>Draft genome sequencing of the enigmatic yeast Saitoella complicata.</title>
        <authorList>
            <person name="Nishida H."/>
            <person name="Hamamoto M."/>
            <person name="Sugiyama J."/>
        </authorList>
    </citation>
    <scope>NUCLEOTIDE SEQUENCE [LARGE SCALE GENOMIC DNA]</scope>
    <source>
        <strain evidence="7 8">NRRL Y-17804</strain>
    </source>
</reference>
<feature type="region of interest" description="Disordered" evidence="6">
    <location>
        <begin position="522"/>
        <end position="544"/>
    </location>
</feature>
<evidence type="ECO:0000256" key="2">
    <source>
        <dbReference type="ARBA" id="ARBA00004496"/>
    </source>
</evidence>